<name>A0AAN8A380_9PEZI</name>
<feature type="compositionally biased region" description="Polar residues" evidence="4">
    <location>
        <begin position="80"/>
        <end position="90"/>
    </location>
</feature>
<dbReference type="InterPro" id="IPR000014">
    <property type="entry name" value="PAS"/>
</dbReference>
<dbReference type="PANTHER" id="PTHR47429:SF9">
    <property type="entry name" value="PAS DOMAIN-CONTAINING PROTEIN"/>
    <property type="match status" value="1"/>
</dbReference>
<organism evidence="6 7">
    <name type="scientific">Elasticomyces elasticus</name>
    <dbReference type="NCBI Taxonomy" id="574655"/>
    <lineage>
        <taxon>Eukaryota</taxon>
        <taxon>Fungi</taxon>
        <taxon>Dikarya</taxon>
        <taxon>Ascomycota</taxon>
        <taxon>Pezizomycotina</taxon>
        <taxon>Dothideomycetes</taxon>
        <taxon>Dothideomycetidae</taxon>
        <taxon>Mycosphaerellales</taxon>
        <taxon>Teratosphaeriaceae</taxon>
        <taxon>Elasticomyces</taxon>
    </lineage>
</organism>
<dbReference type="InterPro" id="IPR035965">
    <property type="entry name" value="PAS-like_dom_sf"/>
</dbReference>
<comment type="caution">
    <text evidence="6">The sequence shown here is derived from an EMBL/GenBank/DDBJ whole genome shotgun (WGS) entry which is preliminary data.</text>
</comment>
<sequence length="925" mass="101919">MPTYKLDTSAGSFLLAYLRLKHQTLDVIGFASSNFAMHLVLPTPSSSSLHSSYSLTMDAPDIPRSRDGKIKKKFFSNILTSRPQYPQQSNGKRELKIKNEVPDRPHTSDRPPTSTSNRERLNAVQANTTVHATTTGSRLDGNSSSSEAESQPVIQDFQDRYILPNQRPPGGSIKANVFDNEPHPPASPDFSDFDDAPPAARDHEFSRHSMHVPTRTSSHPNAQATSRAQSRRPATGRKQSVSAPSVSPPGTPERVHGQGYGTGDRSSADSIFSQDTNATSINTLPALQTKGPDNSDAQQLQPLVEDDPQNFDLVDAPQETGMVGLYALERRAEQMFSSEHLQIIFDDPKLLLRFTGYLNSHRPKSIPILIYYLDALKALRAIRYANAVAEALDPIKGFTFTGETAPSTANTVLEDKARQAFEVLARDDLPAYIAHTWVQVVSLSIQRRITGTLAPHLREASEGLAEVFCLTDPSRPDNPIVFASEEFTRTTQYGMSYVIGRNCRFLQGPKTNHNSVRRLAEACVAGKELTEVFVNYRRDGSPFMNLLMIAPLMDSRGNIRYFIGAQVDCSGLAKDCSDLDGLIRLVERDQDPEAAADEERANHKDEFQEVSEMFNGAELETVRKYGGRMHKEYVDESDTESLNTGSRPRLLLQDPTQDTIDRHRDSMASMAKSVGSTITRDKINGKLEGVYQHYLLVRPAPSLRILFTSPSLRVPGILQSPFLDRIGGSPRVRTDLAAALGEGRGVTAKIRWLTKADETGEGEGRPRWIHCTPLLGHSGAVGVWMIILVDEEGSSNHNGTGRRFRPAPPVAANIGGKEWDAGRSRERKQLNTYDKENERKPSQGTNRGDPYELTSKRPAASRTHSGRSHHTMGGGPRPDDRAGSAAGHRQPVQQHAGGQTVDASQFSFGIHSANGDASYERGRVY</sequence>
<evidence type="ECO:0000256" key="4">
    <source>
        <dbReference type="SAM" id="MobiDB-lite"/>
    </source>
</evidence>
<dbReference type="Pfam" id="PF13426">
    <property type="entry name" value="PAS_9"/>
    <property type="match status" value="1"/>
</dbReference>
<evidence type="ECO:0000313" key="6">
    <source>
        <dbReference type="EMBL" id="KAK5701487.1"/>
    </source>
</evidence>
<keyword evidence="1" id="KW-0285">Flavoprotein</keyword>
<feature type="compositionally biased region" description="Basic and acidic residues" evidence="4">
    <location>
        <begin position="817"/>
        <end position="841"/>
    </location>
</feature>
<feature type="compositionally biased region" description="Basic and acidic residues" evidence="4">
    <location>
        <begin position="91"/>
        <end position="109"/>
    </location>
</feature>
<accession>A0AAN8A380</accession>
<feature type="compositionally biased region" description="Polar residues" evidence="4">
    <location>
        <begin position="214"/>
        <end position="228"/>
    </location>
</feature>
<reference evidence="6" key="1">
    <citation type="submission" date="2023-08" db="EMBL/GenBank/DDBJ databases">
        <title>Black Yeasts Isolated from many extreme environments.</title>
        <authorList>
            <person name="Coleine C."/>
            <person name="Stajich J.E."/>
            <person name="Selbmann L."/>
        </authorList>
    </citation>
    <scope>NUCLEOTIDE SEQUENCE</scope>
    <source>
        <strain evidence="6">CCFEE 5810</strain>
    </source>
</reference>
<dbReference type="EMBL" id="JAVRQU010000006">
    <property type="protein sequence ID" value="KAK5701487.1"/>
    <property type="molecule type" value="Genomic_DNA"/>
</dbReference>
<evidence type="ECO:0000256" key="2">
    <source>
        <dbReference type="ARBA" id="ARBA00022643"/>
    </source>
</evidence>
<dbReference type="GO" id="GO:0005634">
    <property type="term" value="C:nucleus"/>
    <property type="evidence" value="ECO:0007669"/>
    <property type="project" value="TreeGrafter"/>
</dbReference>
<protein>
    <recommendedName>
        <fullName evidence="5">PAS domain-containing protein</fullName>
    </recommendedName>
</protein>
<dbReference type="PANTHER" id="PTHR47429">
    <property type="entry name" value="PROTEIN TWIN LOV 1"/>
    <property type="match status" value="1"/>
</dbReference>
<proteinExistence type="predicted"/>
<feature type="domain" description="PAS" evidence="5">
    <location>
        <begin position="474"/>
        <end position="568"/>
    </location>
</feature>
<feature type="region of interest" description="Disordered" evidence="4">
    <location>
        <begin position="80"/>
        <end position="271"/>
    </location>
</feature>
<dbReference type="AlphaFoldDB" id="A0AAN8A380"/>
<evidence type="ECO:0000313" key="7">
    <source>
        <dbReference type="Proteomes" id="UP001310594"/>
    </source>
</evidence>
<evidence type="ECO:0000256" key="1">
    <source>
        <dbReference type="ARBA" id="ARBA00022630"/>
    </source>
</evidence>
<feature type="region of interest" description="Disordered" evidence="4">
    <location>
        <begin position="795"/>
        <end position="899"/>
    </location>
</feature>
<dbReference type="Gene3D" id="3.30.450.20">
    <property type="entry name" value="PAS domain"/>
    <property type="match status" value="1"/>
</dbReference>
<gene>
    <name evidence="6" type="ORF">LTR97_004302</name>
</gene>
<dbReference type="SUPFAM" id="SSF55785">
    <property type="entry name" value="PYP-like sensor domain (PAS domain)"/>
    <property type="match status" value="1"/>
</dbReference>
<keyword evidence="2" id="KW-0288">FMN</keyword>
<evidence type="ECO:0000256" key="3">
    <source>
        <dbReference type="ARBA" id="ARBA00022991"/>
    </source>
</evidence>
<keyword evidence="3" id="KW-0157">Chromophore</keyword>
<dbReference type="Proteomes" id="UP001310594">
    <property type="component" value="Unassembled WGS sequence"/>
</dbReference>
<evidence type="ECO:0000259" key="5">
    <source>
        <dbReference type="Pfam" id="PF13426"/>
    </source>
</evidence>
<feature type="compositionally biased region" description="Polar residues" evidence="4">
    <location>
        <begin position="124"/>
        <end position="153"/>
    </location>
</feature>